<sequence>MRVSVIAVILCRASAVGVSDSEGEAVSVALAAKTQSGSSQDRRKEEHQLTNYPLPITHYQLPVIGRTNKFMRPKQTFF</sequence>
<organism evidence="1 2">
    <name type="scientific">Chroococcidiopsis thermalis (strain PCC 7203)</name>
    <dbReference type="NCBI Taxonomy" id="251229"/>
    <lineage>
        <taxon>Bacteria</taxon>
        <taxon>Bacillati</taxon>
        <taxon>Cyanobacteriota</taxon>
        <taxon>Cyanophyceae</taxon>
        <taxon>Chroococcidiopsidales</taxon>
        <taxon>Chroococcidiopsidaceae</taxon>
        <taxon>Chroococcidiopsis</taxon>
    </lineage>
</organism>
<name>K9U491_CHRTP</name>
<dbReference type="AlphaFoldDB" id="K9U491"/>
<dbReference type="HOGENOM" id="CLU_2615607_0_0_3"/>
<reference evidence="1 2" key="1">
    <citation type="submission" date="2012-06" db="EMBL/GenBank/DDBJ databases">
        <title>Finished chromosome of genome of Chroococcidiopsis thermalis PCC 7203.</title>
        <authorList>
            <consortium name="US DOE Joint Genome Institute"/>
            <person name="Gugger M."/>
            <person name="Coursin T."/>
            <person name="Rippka R."/>
            <person name="Tandeau De Marsac N."/>
            <person name="Huntemann M."/>
            <person name="Wei C.-L."/>
            <person name="Han J."/>
            <person name="Detter J.C."/>
            <person name="Han C."/>
            <person name="Tapia R."/>
            <person name="Davenport K."/>
            <person name="Daligault H."/>
            <person name="Erkkila T."/>
            <person name="Gu W."/>
            <person name="Munk A.C.C."/>
            <person name="Teshima H."/>
            <person name="Xu Y."/>
            <person name="Chain P."/>
            <person name="Chen A."/>
            <person name="Krypides N."/>
            <person name="Mavromatis K."/>
            <person name="Markowitz V."/>
            <person name="Szeto E."/>
            <person name="Ivanova N."/>
            <person name="Mikhailova N."/>
            <person name="Ovchinnikova G."/>
            <person name="Pagani I."/>
            <person name="Pati A."/>
            <person name="Goodwin L."/>
            <person name="Peters L."/>
            <person name="Pitluck S."/>
            <person name="Woyke T."/>
            <person name="Kerfeld C."/>
        </authorList>
    </citation>
    <scope>NUCLEOTIDE SEQUENCE [LARGE SCALE GENOMIC DNA]</scope>
    <source>
        <strain evidence="1 2">PCC 7203</strain>
    </source>
</reference>
<dbReference type="KEGG" id="cthe:Chro_4510"/>
<dbReference type="PATRIC" id="fig|251229.3.peg.5276"/>
<evidence type="ECO:0000313" key="2">
    <source>
        <dbReference type="Proteomes" id="UP000010384"/>
    </source>
</evidence>
<gene>
    <name evidence="1" type="ORF">Chro_4510</name>
</gene>
<dbReference type="EMBL" id="CP003597">
    <property type="protein sequence ID" value="AFY89902.1"/>
    <property type="molecule type" value="Genomic_DNA"/>
</dbReference>
<dbReference type="Proteomes" id="UP000010384">
    <property type="component" value="Chromosome"/>
</dbReference>
<accession>K9U491</accession>
<dbReference type="InParanoid" id="K9U491"/>
<proteinExistence type="predicted"/>
<evidence type="ECO:0000313" key="1">
    <source>
        <dbReference type="EMBL" id="AFY89902.1"/>
    </source>
</evidence>
<keyword evidence="2" id="KW-1185">Reference proteome</keyword>
<protein>
    <submittedName>
        <fullName evidence="1">Uncharacterized protein</fullName>
    </submittedName>
</protein>